<comment type="caution">
    <text evidence="2">The sequence shown here is derived from an EMBL/GenBank/DDBJ whole genome shotgun (WGS) entry which is preliminary data.</text>
</comment>
<feature type="non-terminal residue" evidence="2">
    <location>
        <position position="64"/>
    </location>
</feature>
<feature type="compositionally biased region" description="Polar residues" evidence="1">
    <location>
        <begin position="38"/>
        <end position="47"/>
    </location>
</feature>
<organism evidence="2 3">
    <name type="scientific">Stylosanthes scabra</name>
    <dbReference type="NCBI Taxonomy" id="79078"/>
    <lineage>
        <taxon>Eukaryota</taxon>
        <taxon>Viridiplantae</taxon>
        <taxon>Streptophyta</taxon>
        <taxon>Embryophyta</taxon>
        <taxon>Tracheophyta</taxon>
        <taxon>Spermatophyta</taxon>
        <taxon>Magnoliopsida</taxon>
        <taxon>eudicotyledons</taxon>
        <taxon>Gunneridae</taxon>
        <taxon>Pentapetalae</taxon>
        <taxon>rosids</taxon>
        <taxon>fabids</taxon>
        <taxon>Fabales</taxon>
        <taxon>Fabaceae</taxon>
        <taxon>Papilionoideae</taxon>
        <taxon>50 kb inversion clade</taxon>
        <taxon>dalbergioids sensu lato</taxon>
        <taxon>Dalbergieae</taxon>
        <taxon>Pterocarpus clade</taxon>
        <taxon>Stylosanthes</taxon>
    </lineage>
</organism>
<feature type="region of interest" description="Disordered" evidence="1">
    <location>
        <begin position="1"/>
        <end position="64"/>
    </location>
</feature>
<feature type="compositionally biased region" description="Pro residues" evidence="1">
    <location>
        <begin position="49"/>
        <end position="64"/>
    </location>
</feature>
<sequence length="64" mass="7516">MEQAIYMENQPRNPYHNPIANTYNPEWKNHPNLGWGGNQNQKNSFQNHPPYPPFQPPCPQQPSM</sequence>
<dbReference type="Proteomes" id="UP001341840">
    <property type="component" value="Unassembled WGS sequence"/>
</dbReference>
<evidence type="ECO:0000313" key="2">
    <source>
        <dbReference type="EMBL" id="MED6149280.1"/>
    </source>
</evidence>
<reference evidence="2 3" key="1">
    <citation type="journal article" date="2023" name="Plants (Basel)">
        <title>Bridging the Gap: Combining Genomics and Transcriptomics Approaches to Understand Stylosanthes scabra, an Orphan Legume from the Brazilian Caatinga.</title>
        <authorList>
            <person name="Ferreira-Neto J.R.C."/>
            <person name="da Silva M.D."/>
            <person name="Binneck E."/>
            <person name="de Melo N.F."/>
            <person name="da Silva R.H."/>
            <person name="de Melo A.L.T.M."/>
            <person name="Pandolfi V."/>
            <person name="Bustamante F.O."/>
            <person name="Brasileiro-Vidal A.C."/>
            <person name="Benko-Iseppon A.M."/>
        </authorList>
    </citation>
    <scope>NUCLEOTIDE SEQUENCE [LARGE SCALE GENOMIC DNA]</scope>
    <source>
        <tissue evidence="2">Leaves</tissue>
    </source>
</reference>
<accession>A0ABU6TKF0</accession>
<dbReference type="EMBL" id="JASCZI010091165">
    <property type="protein sequence ID" value="MED6149280.1"/>
    <property type="molecule type" value="Genomic_DNA"/>
</dbReference>
<proteinExistence type="predicted"/>
<evidence type="ECO:0000256" key="1">
    <source>
        <dbReference type="SAM" id="MobiDB-lite"/>
    </source>
</evidence>
<name>A0ABU6TKF0_9FABA</name>
<keyword evidence="3" id="KW-1185">Reference proteome</keyword>
<protein>
    <submittedName>
        <fullName evidence="2">Uncharacterized protein</fullName>
    </submittedName>
</protein>
<gene>
    <name evidence="2" type="ORF">PIB30_060888</name>
</gene>
<evidence type="ECO:0000313" key="3">
    <source>
        <dbReference type="Proteomes" id="UP001341840"/>
    </source>
</evidence>